<feature type="domain" description="HotDog ACOT-type" evidence="5">
    <location>
        <begin position="8"/>
        <end position="120"/>
    </location>
</feature>
<accession>A0A3M7TPI4</accession>
<dbReference type="PANTHER" id="PTHR11049:SF24">
    <property type="entry name" value="CYTOSOLIC ACYL COENZYME A THIOESTER HYDROLASE"/>
    <property type="match status" value="1"/>
</dbReference>
<dbReference type="SUPFAM" id="SSF54637">
    <property type="entry name" value="Thioesterase/thiol ester dehydrase-isomerase"/>
    <property type="match status" value="1"/>
</dbReference>
<dbReference type="AlphaFoldDB" id="A0A3M7TPI4"/>
<dbReference type="EMBL" id="RHIB01000002">
    <property type="protein sequence ID" value="RNA67546.1"/>
    <property type="molecule type" value="Genomic_DNA"/>
</dbReference>
<keyword evidence="7" id="KW-1185">Reference proteome</keyword>
<dbReference type="InterPro" id="IPR040170">
    <property type="entry name" value="Cytosol_ACT"/>
</dbReference>
<dbReference type="InterPro" id="IPR033120">
    <property type="entry name" value="HOTDOG_ACOT"/>
</dbReference>
<gene>
    <name evidence="6" type="ORF">EBO34_12525</name>
</gene>
<evidence type="ECO:0000259" key="5">
    <source>
        <dbReference type="PROSITE" id="PS51770"/>
    </source>
</evidence>
<dbReference type="InterPro" id="IPR006683">
    <property type="entry name" value="Thioestr_dom"/>
</dbReference>
<dbReference type="CDD" id="cd03442">
    <property type="entry name" value="BFIT_BACH"/>
    <property type="match status" value="1"/>
</dbReference>
<comment type="caution">
    <text evidence="6">The sequence shown here is derived from an EMBL/GenBank/DDBJ whole genome shotgun (WGS) entry which is preliminary data.</text>
</comment>
<dbReference type="GO" id="GO:0006637">
    <property type="term" value="P:acyl-CoA metabolic process"/>
    <property type="evidence" value="ECO:0007669"/>
    <property type="project" value="TreeGrafter"/>
</dbReference>
<dbReference type="RefSeq" id="WP_122899051.1">
    <property type="nucleotide sequence ID" value="NZ_RHIB01000002.1"/>
</dbReference>
<protein>
    <submittedName>
        <fullName evidence="6">Acyl-CoA thioesterase</fullName>
    </submittedName>
</protein>
<evidence type="ECO:0000256" key="4">
    <source>
        <dbReference type="SAM" id="MobiDB-lite"/>
    </source>
</evidence>
<dbReference type="PROSITE" id="PS51770">
    <property type="entry name" value="HOTDOG_ACOT"/>
    <property type="match status" value="1"/>
</dbReference>
<evidence type="ECO:0000256" key="2">
    <source>
        <dbReference type="ARBA" id="ARBA00022801"/>
    </source>
</evidence>
<dbReference type="PANTHER" id="PTHR11049">
    <property type="entry name" value="ACYL COENZYME A THIOESTER HYDROLASE"/>
    <property type="match status" value="1"/>
</dbReference>
<dbReference type="GO" id="GO:0052816">
    <property type="term" value="F:long-chain fatty acyl-CoA hydrolase activity"/>
    <property type="evidence" value="ECO:0007669"/>
    <property type="project" value="TreeGrafter"/>
</dbReference>
<dbReference type="InterPro" id="IPR029069">
    <property type="entry name" value="HotDog_dom_sf"/>
</dbReference>
<dbReference type="Gene3D" id="3.10.129.10">
    <property type="entry name" value="Hotdog Thioesterase"/>
    <property type="match status" value="1"/>
</dbReference>
<proteinExistence type="inferred from homology"/>
<reference evidence="6 7" key="1">
    <citation type="submission" date="2018-10" db="EMBL/GenBank/DDBJ databases">
        <title>Bacillus Keqinensis sp. nov., a moderately halophilic bacterium isolated from a saline-alkaline lake.</title>
        <authorList>
            <person name="Wang H."/>
        </authorList>
    </citation>
    <scope>NUCLEOTIDE SEQUENCE [LARGE SCALE GENOMIC DNA]</scope>
    <source>
        <strain evidence="6 7">KQ-3</strain>
    </source>
</reference>
<sequence>MTDTKTCKESRVIKTAHVFPSDTNNHDTLFGGKLMSFIDDVASLSAIRHARMPVVTASTDSVDFLTPIVPSDSVCLESFVTWTGKSSMEVFVKVVAEHLLDGERRIAATAFLSFVALDENKKKVPVPKVVPETDEEKKLHETAPVRLEARKKRREESKELASYLTTKRLWEQG</sequence>
<dbReference type="GO" id="GO:0009062">
    <property type="term" value="P:fatty acid catabolic process"/>
    <property type="evidence" value="ECO:0007669"/>
    <property type="project" value="TreeGrafter"/>
</dbReference>
<evidence type="ECO:0000256" key="1">
    <source>
        <dbReference type="ARBA" id="ARBA00010458"/>
    </source>
</evidence>
<feature type="region of interest" description="Disordered" evidence="4">
    <location>
        <begin position="132"/>
        <end position="156"/>
    </location>
</feature>
<dbReference type="Pfam" id="PF03061">
    <property type="entry name" value="4HBT"/>
    <property type="match status" value="1"/>
</dbReference>
<name>A0A3M7TPI4_9BACI</name>
<keyword evidence="2 3" id="KW-0378">Hydrolase</keyword>
<evidence type="ECO:0000313" key="6">
    <source>
        <dbReference type="EMBL" id="RNA67546.1"/>
    </source>
</evidence>
<evidence type="ECO:0000313" key="7">
    <source>
        <dbReference type="Proteomes" id="UP000278746"/>
    </source>
</evidence>
<dbReference type="Proteomes" id="UP000278746">
    <property type="component" value="Unassembled WGS sequence"/>
</dbReference>
<comment type="similarity">
    <text evidence="1">Belongs to the acyl coenzyme A hydrolase family.</text>
</comment>
<organism evidence="6 7">
    <name type="scientific">Alteribacter keqinensis</name>
    <dbReference type="NCBI Taxonomy" id="2483800"/>
    <lineage>
        <taxon>Bacteria</taxon>
        <taxon>Bacillati</taxon>
        <taxon>Bacillota</taxon>
        <taxon>Bacilli</taxon>
        <taxon>Bacillales</taxon>
        <taxon>Bacillaceae</taxon>
        <taxon>Alteribacter</taxon>
    </lineage>
</organism>
<dbReference type="GO" id="GO:0005829">
    <property type="term" value="C:cytosol"/>
    <property type="evidence" value="ECO:0007669"/>
    <property type="project" value="TreeGrafter"/>
</dbReference>
<evidence type="ECO:0000256" key="3">
    <source>
        <dbReference type="PROSITE-ProRule" id="PRU01106"/>
    </source>
</evidence>
<dbReference type="OrthoDB" id="9791628at2"/>